<dbReference type="InterPro" id="IPR005790">
    <property type="entry name" value="DNA_polIII_delta"/>
</dbReference>
<dbReference type="PANTHER" id="PTHR34388">
    <property type="entry name" value="DNA POLYMERASE III SUBUNIT DELTA"/>
    <property type="match status" value="1"/>
</dbReference>
<dbReference type="Gene3D" id="1.10.8.60">
    <property type="match status" value="1"/>
</dbReference>
<dbReference type="GO" id="GO:0003677">
    <property type="term" value="F:DNA binding"/>
    <property type="evidence" value="ECO:0007669"/>
    <property type="project" value="InterPro"/>
</dbReference>
<keyword evidence="3" id="KW-0808">Transferase</keyword>
<evidence type="ECO:0000256" key="2">
    <source>
        <dbReference type="ARBA" id="ARBA00017703"/>
    </source>
</evidence>
<dbReference type="SUPFAM" id="SSF48019">
    <property type="entry name" value="post-AAA+ oligomerization domain-like"/>
    <property type="match status" value="1"/>
</dbReference>
<gene>
    <name evidence="10" type="ORF">LV89_01873</name>
</gene>
<comment type="caution">
    <text evidence="10">The sequence shown here is derived from an EMBL/GenBank/DDBJ whole genome shotgun (WGS) entry which is preliminary data.</text>
</comment>
<keyword evidence="6" id="KW-0239">DNA-directed DNA polymerase</keyword>
<dbReference type="GO" id="GO:0006261">
    <property type="term" value="P:DNA-templated DNA replication"/>
    <property type="evidence" value="ECO:0007669"/>
    <property type="project" value="TreeGrafter"/>
</dbReference>
<comment type="catalytic activity">
    <reaction evidence="8">
        <text>DNA(n) + a 2'-deoxyribonucleoside 5'-triphosphate = DNA(n+1) + diphosphate</text>
        <dbReference type="Rhea" id="RHEA:22508"/>
        <dbReference type="Rhea" id="RHEA-COMP:17339"/>
        <dbReference type="Rhea" id="RHEA-COMP:17340"/>
        <dbReference type="ChEBI" id="CHEBI:33019"/>
        <dbReference type="ChEBI" id="CHEBI:61560"/>
        <dbReference type="ChEBI" id="CHEBI:173112"/>
        <dbReference type="EC" id="2.7.7.7"/>
    </reaction>
</comment>
<dbReference type="GO" id="GO:0003887">
    <property type="term" value="F:DNA-directed DNA polymerase activity"/>
    <property type="evidence" value="ECO:0007669"/>
    <property type="project" value="UniProtKB-KW"/>
</dbReference>
<dbReference type="EMBL" id="QGGO01000008">
    <property type="protein sequence ID" value="PWK27059.1"/>
    <property type="molecule type" value="Genomic_DNA"/>
</dbReference>
<dbReference type="SUPFAM" id="SSF52540">
    <property type="entry name" value="P-loop containing nucleoside triphosphate hydrolases"/>
    <property type="match status" value="1"/>
</dbReference>
<proteinExistence type="inferred from homology"/>
<keyword evidence="11" id="KW-1185">Reference proteome</keyword>
<dbReference type="InterPro" id="IPR008921">
    <property type="entry name" value="DNA_pol3_clamp-load_cplx_C"/>
</dbReference>
<sequence>MPKSAADVLKDLKKKVYAPLYLLHGDEPYYIDKVSDFIEENALSPSDRSFNQFVFFGKDLTVPALISHAKRFPMMAERQLILVKEAQGLQGIEQKEMQVALENYAKNPLSSTILVLVFKASADERKTWVKTFDKAGILMTSKKFYDNKIPDWILEYCHEHGLKISRKAIEMLVENVGNDLKRLASEIDKIMLNLRIDEEINAQVVEKYVGISKEYNYFEFQKALINRDVLRANQIVNFFAANPKDNPLAPIVLLLYNFFSKVLLTHATQDKSERNLAVVLGVNPFFTKDYISAIRNYNLAKVVQIIGEIKKLDLKSKGVESGSLSDGEALKEMTFRILH</sequence>
<dbReference type="Proteomes" id="UP000245489">
    <property type="component" value="Unassembled WGS sequence"/>
</dbReference>
<evidence type="ECO:0000256" key="1">
    <source>
        <dbReference type="ARBA" id="ARBA00012417"/>
    </source>
</evidence>
<evidence type="ECO:0000313" key="11">
    <source>
        <dbReference type="Proteomes" id="UP000245489"/>
    </source>
</evidence>
<keyword evidence="5" id="KW-0235">DNA replication</keyword>
<reference evidence="10 11" key="1">
    <citation type="submission" date="2018-05" db="EMBL/GenBank/DDBJ databases">
        <title>Genomic Encyclopedia of Archaeal and Bacterial Type Strains, Phase II (KMG-II): from individual species to whole genera.</title>
        <authorList>
            <person name="Goeker M."/>
        </authorList>
    </citation>
    <scope>NUCLEOTIDE SEQUENCE [LARGE SCALE GENOMIC DNA]</scope>
    <source>
        <strain evidence="10 11">DSM 22214</strain>
    </source>
</reference>
<comment type="similarity">
    <text evidence="7">Belongs to the DNA polymerase HolA subunit family.</text>
</comment>
<name>A0A316EEG5_9BACT</name>
<dbReference type="NCBIfam" id="TIGR01128">
    <property type="entry name" value="holA"/>
    <property type="match status" value="1"/>
</dbReference>
<keyword evidence="4" id="KW-0548">Nucleotidyltransferase</keyword>
<dbReference type="OrthoDB" id="1172326at2"/>
<organism evidence="10 11">
    <name type="scientific">Arcicella aurantiaca</name>
    <dbReference type="NCBI Taxonomy" id="591202"/>
    <lineage>
        <taxon>Bacteria</taxon>
        <taxon>Pseudomonadati</taxon>
        <taxon>Bacteroidota</taxon>
        <taxon>Cytophagia</taxon>
        <taxon>Cytophagales</taxon>
        <taxon>Flectobacillaceae</taxon>
        <taxon>Arcicella</taxon>
    </lineage>
</organism>
<dbReference type="Gene3D" id="1.20.272.10">
    <property type="match status" value="1"/>
</dbReference>
<dbReference type="RefSeq" id="WP_109742630.1">
    <property type="nucleotide sequence ID" value="NZ_QGGO01000008.1"/>
</dbReference>
<evidence type="ECO:0000256" key="8">
    <source>
        <dbReference type="ARBA" id="ARBA00049244"/>
    </source>
</evidence>
<dbReference type="Gene3D" id="3.40.50.300">
    <property type="entry name" value="P-loop containing nucleotide triphosphate hydrolases"/>
    <property type="match status" value="1"/>
</dbReference>
<dbReference type="InterPro" id="IPR010372">
    <property type="entry name" value="DNA_pol3_delta_N"/>
</dbReference>
<evidence type="ECO:0000259" key="9">
    <source>
        <dbReference type="Pfam" id="PF06144"/>
    </source>
</evidence>
<evidence type="ECO:0000313" key="10">
    <source>
        <dbReference type="EMBL" id="PWK27059.1"/>
    </source>
</evidence>
<evidence type="ECO:0000256" key="7">
    <source>
        <dbReference type="ARBA" id="ARBA00034754"/>
    </source>
</evidence>
<evidence type="ECO:0000256" key="3">
    <source>
        <dbReference type="ARBA" id="ARBA00022679"/>
    </source>
</evidence>
<protein>
    <recommendedName>
        <fullName evidence="2">DNA polymerase III subunit delta</fullName>
        <ecNumber evidence="1">2.7.7.7</ecNumber>
    </recommendedName>
</protein>
<accession>A0A316EEG5</accession>
<evidence type="ECO:0000256" key="5">
    <source>
        <dbReference type="ARBA" id="ARBA00022705"/>
    </source>
</evidence>
<evidence type="ECO:0000256" key="4">
    <source>
        <dbReference type="ARBA" id="ARBA00022695"/>
    </source>
</evidence>
<evidence type="ECO:0000256" key="6">
    <source>
        <dbReference type="ARBA" id="ARBA00022932"/>
    </source>
</evidence>
<dbReference type="InterPro" id="IPR027417">
    <property type="entry name" value="P-loop_NTPase"/>
</dbReference>
<dbReference type="Pfam" id="PF06144">
    <property type="entry name" value="DNA_pol3_delta"/>
    <property type="match status" value="1"/>
</dbReference>
<dbReference type="AlphaFoldDB" id="A0A316EEG5"/>
<dbReference type="PANTHER" id="PTHR34388:SF1">
    <property type="entry name" value="DNA POLYMERASE III SUBUNIT DELTA"/>
    <property type="match status" value="1"/>
</dbReference>
<dbReference type="EC" id="2.7.7.7" evidence="1"/>
<feature type="domain" description="DNA polymerase III delta N-terminal" evidence="9">
    <location>
        <begin position="21"/>
        <end position="138"/>
    </location>
</feature>
<dbReference type="GO" id="GO:0009360">
    <property type="term" value="C:DNA polymerase III complex"/>
    <property type="evidence" value="ECO:0007669"/>
    <property type="project" value="InterPro"/>
</dbReference>